<dbReference type="EMBL" id="JACHLK010000003">
    <property type="protein sequence ID" value="MBB6559169.1"/>
    <property type="molecule type" value="Genomic_DNA"/>
</dbReference>
<gene>
    <name evidence="4" type="ORF">HNP48_001836</name>
</gene>
<keyword evidence="2" id="KW-0067">ATP-binding</keyword>
<evidence type="ECO:0000256" key="1">
    <source>
        <dbReference type="ARBA" id="ARBA00022741"/>
    </source>
</evidence>
<dbReference type="Proteomes" id="UP000575083">
    <property type="component" value="Unassembled WGS sequence"/>
</dbReference>
<keyword evidence="5" id="KW-1185">Reference proteome</keyword>
<evidence type="ECO:0000313" key="5">
    <source>
        <dbReference type="Proteomes" id="UP000575083"/>
    </source>
</evidence>
<evidence type="ECO:0000256" key="2">
    <source>
        <dbReference type="ARBA" id="ARBA00022840"/>
    </source>
</evidence>
<organism evidence="4 5">
    <name type="scientific">Acidovorax soli</name>
    <dbReference type="NCBI Taxonomy" id="592050"/>
    <lineage>
        <taxon>Bacteria</taxon>
        <taxon>Pseudomonadati</taxon>
        <taxon>Pseudomonadota</taxon>
        <taxon>Betaproteobacteria</taxon>
        <taxon>Burkholderiales</taxon>
        <taxon>Comamonadaceae</taxon>
        <taxon>Acidovorax</taxon>
    </lineage>
</organism>
<protein>
    <submittedName>
        <fullName evidence="4">ABC-type multidrug transport system ATPase subunit</fullName>
    </submittedName>
</protein>
<keyword evidence="1" id="KW-0547">Nucleotide-binding</keyword>
<dbReference type="SUPFAM" id="SSF52540">
    <property type="entry name" value="P-loop containing nucleoside triphosphate hydrolases"/>
    <property type="match status" value="1"/>
</dbReference>
<dbReference type="PANTHER" id="PTHR43158">
    <property type="entry name" value="SKFA PEPTIDE EXPORT ATP-BINDING PROTEIN SKFE"/>
    <property type="match status" value="1"/>
</dbReference>
<dbReference type="Pfam" id="PF00005">
    <property type="entry name" value="ABC_tran"/>
    <property type="match status" value="1"/>
</dbReference>
<dbReference type="GO" id="GO:0016887">
    <property type="term" value="F:ATP hydrolysis activity"/>
    <property type="evidence" value="ECO:0007669"/>
    <property type="project" value="InterPro"/>
</dbReference>
<dbReference type="InterPro" id="IPR003439">
    <property type="entry name" value="ABC_transporter-like_ATP-bd"/>
</dbReference>
<reference evidence="4 5" key="1">
    <citation type="submission" date="2020-08" db="EMBL/GenBank/DDBJ databases">
        <title>Functional genomics of gut bacteria from endangered species of beetles.</title>
        <authorList>
            <person name="Carlos-Shanley C."/>
        </authorList>
    </citation>
    <scope>NUCLEOTIDE SEQUENCE [LARGE SCALE GENOMIC DNA]</scope>
    <source>
        <strain evidence="4 5">S00198</strain>
    </source>
</reference>
<dbReference type="InterPro" id="IPR027417">
    <property type="entry name" value="P-loop_NTPase"/>
</dbReference>
<evidence type="ECO:0000313" key="4">
    <source>
        <dbReference type="EMBL" id="MBB6559169.1"/>
    </source>
</evidence>
<evidence type="ECO:0000259" key="3">
    <source>
        <dbReference type="PROSITE" id="PS50893"/>
    </source>
</evidence>
<proteinExistence type="predicted"/>
<feature type="domain" description="ABC transporter" evidence="3">
    <location>
        <begin position="8"/>
        <end position="209"/>
    </location>
</feature>
<dbReference type="PROSITE" id="PS50893">
    <property type="entry name" value="ABC_TRANSPORTER_2"/>
    <property type="match status" value="1"/>
</dbReference>
<dbReference type="RefSeq" id="WP_184856606.1">
    <property type="nucleotide sequence ID" value="NZ_JACHLK010000003.1"/>
</dbReference>
<sequence>MPSASPLLLIDSLRFAYPEVPLFDGLSAQVPAGATLVLGGDSSGKTTLLRLLAGELAPGSGQLVLQGVSLQSAPADYRARVFWGDPRSGTLEEQGVQDWLAALPERYPRFDAGALARHIEGFDLHEHLSKRFLMLSTGTRRKVWTAGALASGAALTLLDEPVAGLDKPSIQYLQQALAALAGAADRAIVVAHYDALVGVPWQTTIALPER</sequence>
<name>A0A7X0U8U7_9BURK</name>
<dbReference type="AlphaFoldDB" id="A0A7X0U8U7"/>
<dbReference type="GO" id="GO:0005524">
    <property type="term" value="F:ATP binding"/>
    <property type="evidence" value="ECO:0007669"/>
    <property type="project" value="UniProtKB-KW"/>
</dbReference>
<comment type="caution">
    <text evidence="4">The sequence shown here is derived from an EMBL/GenBank/DDBJ whole genome shotgun (WGS) entry which is preliminary data.</text>
</comment>
<dbReference type="Gene3D" id="3.40.50.300">
    <property type="entry name" value="P-loop containing nucleotide triphosphate hydrolases"/>
    <property type="match status" value="1"/>
</dbReference>
<dbReference type="PANTHER" id="PTHR43158:SF2">
    <property type="entry name" value="SKFA PEPTIDE EXPORT ATP-BINDING PROTEIN SKFE"/>
    <property type="match status" value="1"/>
</dbReference>
<accession>A0A7X0U8U7</accession>